<dbReference type="InterPro" id="IPR014030">
    <property type="entry name" value="Ketoacyl_synth_N"/>
</dbReference>
<evidence type="ECO:0000313" key="25">
    <source>
        <dbReference type="Proteomes" id="UP001642464"/>
    </source>
</evidence>
<dbReference type="CDD" id="cd00834">
    <property type="entry name" value="KAS_I_II"/>
    <property type="match status" value="1"/>
</dbReference>
<evidence type="ECO:0000256" key="5">
    <source>
        <dbReference type="ARBA" id="ARBA00009233"/>
    </source>
</evidence>
<dbReference type="InterPro" id="IPR036291">
    <property type="entry name" value="NAD(P)-bd_dom_sf"/>
</dbReference>
<dbReference type="InterPro" id="IPR018201">
    <property type="entry name" value="Ketoacyl_synth_AS"/>
</dbReference>
<keyword evidence="10 22" id="KW-0808">Transferase</keyword>
<dbReference type="SUPFAM" id="SSF51735">
    <property type="entry name" value="NAD(P)-binding Rossmann-fold domains"/>
    <property type="match status" value="1"/>
</dbReference>
<evidence type="ECO:0000256" key="16">
    <source>
        <dbReference type="ARBA" id="ARBA00023315"/>
    </source>
</evidence>
<dbReference type="InterPro" id="IPR010083">
    <property type="entry name" value="FabA"/>
</dbReference>
<evidence type="ECO:0000256" key="12">
    <source>
        <dbReference type="ARBA" id="ARBA00023002"/>
    </source>
</evidence>
<comment type="catalytic activity">
    <reaction evidence="20">
        <text>(3Z)-decenoyl-[ACP] + malonyl-[ACP] + H(+) = 3-oxo-(5Z)-dodecenoyl-[ACP] + holo-[ACP] + CO2</text>
        <dbReference type="Rhea" id="RHEA:54940"/>
        <dbReference type="Rhea" id="RHEA-COMP:9623"/>
        <dbReference type="Rhea" id="RHEA-COMP:9685"/>
        <dbReference type="Rhea" id="RHEA-COMP:9927"/>
        <dbReference type="Rhea" id="RHEA-COMP:14042"/>
        <dbReference type="ChEBI" id="CHEBI:15378"/>
        <dbReference type="ChEBI" id="CHEBI:16526"/>
        <dbReference type="ChEBI" id="CHEBI:64479"/>
        <dbReference type="ChEBI" id="CHEBI:78449"/>
        <dbReference type="ChEBI" id="CHEBI:78798"/>
        <dbReference type="ChEBI" id="CHEBI:138410"/>
    </reaction>
    <physiologicalReaction direction="left-to-right" evidence="20">
        <dbReference type="Rhea" id="RHEA:54941"/>
    </physiologicalReaction>
</comment>
<dbReference type="Gene3D" id="3.40.50.720">
    <property type="entry name" value="NAD(P)-binding Rossmann-like Domain"/>
    <property type="match status" value="1"/>
</dbReference>
<dbReference type="SUPFAM" id="SSF53901">
    <property type="entry name" value="Thiolase-like"/>
    <property type="match status" value="2"/>
</dbReference>
<evidence type="ECO:0000256" key="3">
    <source>
        <dbReference type="ARBA" id="ARBA00006714"/>
    </source>
</evidence>
<dbReference type="PANTHER" id="PTHR11712">
    <property type="entry name" value="POLYKETIDE SYNTHASE-RELATED"/>
    <property type="match status" value="1"/>
</dbReference>
<dbReference type="NCBIfam" id="NF005935">
    <property type="entry name" value="PRK07967.1"/>
    <property type="match status" value="1"/>
</dbReference>
<comment type="pathway">
    <text evidence="2">Lipid metabolism; fatty acid biosynthesis.</text>
</comment>
<dbReference type="InterPro" id="IPR014031">
    <property type="entry name" value="Ketoacyl_synth_C"/>
</dbReference>
<dbReference type="PANTHER" id="PTHR11712:SF306">
    <property type="entry name" value="3-OXOACYL-[ACYL-CARRIER-PROTEIN] SYNTHASE 1"/>
    <property type="match status" value="1"/>
</dbReference>
<accession>A0ABP0PQB3</accession>
<proteinExistence type="inferred from homology"/>
<dbReference type="Gene3D" id="1.10.8.400">
    <property type="entry name" value="Enoyl acyl carrier protein reductase"/>
    <property type="match status" value="1"/>
</dbReference>
<evidence type="ECO:0000256" key="9">
    <source>
        <dbReference type="ARBA" id="ARBA00022516"/>
    </source>
</evidence>
<evidence type="ECO:0000256" key="14">
    <source>
        <dbReference type="ARBA" id="ARBA00023160"/>
    </source>
</evidence>
<gene>
    <name evidence="24" type="ORF">SCF082_LOCUS37268</name>
</gene>
<evidence type="ECO:0000256" key="17">
    <source>
        <dbReference type="ARBA" id="ARBA00039450"/>
    </source>
</evidence>
<dbReference type="Pfam" id="PF07977">
    <property type="entry name" value="FabA"/>
    <property type="match status" value="1"/>
</dbReference>
<keyword evidence="25" id="KW-1185">Reference proteome</keyword>
<keyword evidence="15" id="KW-0456">Lyase</keyword>
<organism evidence="24 25">
    <name type="scientific">Durusdinium trenchii</name>
    <dbReference type="NCBI Taxonomy" id="1381693"/>
    <lineage>
        <taxon>Eukaryota</taxon>
        <taxon>Sar</taxon>
        <taxon>Alveolata</taxon>
        <taxon>Dinophyceae</taxon>
        <taxon>Suessiales</taxon>
        <taxon>Symbiodiniaceae</taxon>
        <taxon>Durusdinium</taxon>
    </lineage>
</organism>
<dbReference type="EMBL" id="CAXAMM010037891">
    <property type="protein sequence ID" value="CAK9077778.1"/>
    <property type="molecule type" value="Genomic_DNA"/>
</dbReference>
<dbReference type="PROSITE" id="PS52004">
    <property type="entry name" value="KS3_2"/>
    <property type="match status" value="1"/>
</dbReference>
<dbReference type="Gene3D" id="3.40.47.10">
    <property type="match status" value="2"/>
</dbReference>
<reference evidence="24 25" key="1">
    <citation type="submission" date="2024-02" db="EMBL/GenBank/DDBJ databases">
        <authorList>
            <person name="Chen Y."/>
            <person name="Shah S."/>
            <person name="Dougan E. K."/>
            <person name="Thang M."/>
            <person name="Chan C."/>
        </authorList>
    </citation>
    <scope>NUCLEOTIDE SEQUENCE [LARGE SCALE GENOMIC DNA]</scope>
</reference>
<evidence type="ECO:0000256" key="15">
    <source>
        <dbReference type="ARBA" id="ARBA00023239"/>
    </source>
</evidence>
<comment type="similarity">
    <text evidence="4 22">Belongs to the thiolase-like superfamily. Beta-ketoacyl-ACP synthases family.</text>
</comment>
<dbReference type="EC" id="2.3.1.41" evidence="7"/>
<evidence type="ECO:0000256" key="20">
    <source>
        <dbReference type="ARBA" id="ARBA00048121"/>
    </source>
</evidence>
<evidence type="ECO:0000256" key="19">
    <source>
        <dbReference type="ARBA" id="ARBA00042143"/>
    </source>
</evidence>
<dbReference type="Pfam" id="PF02801">
    <property type="entry name" value="Ketoacyl-synt_C"/>
    <property type="match status" value="1"/>
</dbReference>
<comment type="caution">
    <text evidence="24">The sequence shown here is derived from an EMBL/GenBank/DDBJ whole genome shotgun (WGS) entry which is preliminary data.</text>
</comment>
<dbReference type="CDD" id="cd05372">
    <property type="entry name" value="ENR_SDR"/>
    <property type="match status" value="1"/>
</dbReference>
<evidence type="ECO:0000256" key="10">
    <source>
        <dbReference type="ARBA" id="ARBA00022679"/>
    </source>
</evidence>
<evidence type="ECO:0000256" key="8">
    <source>
        <dbReference type="ARBA" id="ARBA00022490"/>
    </source>
</evidence>
<comment type="subcellular location">
    <subcellularLocation>
        <location evidence="1">Cytoplasm</location>
    </subcellularLocation>
</comment>
<dbReference type="CDD" id="cd01287">
    <property type="entry name" value="FabA"/>
    <property type="match status" value="1"/>
</dbReference>
<name>A0ABP0PQB3_9DINO</name>
<keyword evidence="14" id="KW-0275">Fatty acid biosynthesis</keyword>
<dbReference type="Proteomes" id="UP001642464">
    <property type="component" value="Unassembled WGS sequence"/>
</dbReference>
<dbReference type="Pfam" id="PF13561">
    <property type="entry name" value="adh_short_C2"/>
    <property type="match status" value="1"/>
</dbReference>
<comment type="catalytic activity">
    <reaction evidence="21">
        <text>a fatty acyl-[ACP] + malonyl-[ACP] + H(+) = a 3-oxoacyl-[ACP] + holo-[ACP] + CO2</text>
        <dbReference type="Rhea" id="RHEA:22836"/>
        <dbReference type="Rhea" id="RHEA-COMP:9623"/>
        <dbReference type="Rhea" id="RHEA-COMP:9685"/>
        <dbReference type="Rhea" id="RHEA-COMP:9916"/>
        <dbReference type="Rhea" id="RHEA-COMP:14125"/>
        <dbReference type="ChEBI" id="CHEBI:15378"/>
        <dbReference type="ChEBI" id="CHEBI:16526"/>
        <dbReference type="ChEBI" id="CHEBI:64479"/>
        <dbReference type="ChEBI" id="CHEBI:78449"/>
        <dbReference type="ChEBI" id="CHEBI:78776"/>
        <dbReference type="ChEBI" id="CHEBI:138651"/>
        <dbReference type="EC" id="2.3.1.41"/>
    </reaction>
    <physiologicalReaction direction="left-to-right" evidence="21">
        <dbReference type="Rhea" id="RHEA:22837"/>
    </physiologicalReaction>
</comment>
<sequence length="910" mass="96986">MAERRSSFEFDDLLTCGRGELFGPGNAQLPLPPMLMFDRIAHISDTGGAHGKGQVVAELAVEGNERLDWFFKCHFEGDPVMPGCLGLDALWQLTGFFLGWLGAPGRGRALGVGEVKFTGMVLPSVRKVEYVVDLKRVILRRLKLAIADGTLKADGEVIYTATDLRVGLFDAAVWDAAKKGLSMRRVVVTGMGVVSSIGNSTQEVLASLREAKSGISRAEKYAELGFRCQVHGEPELDWEAQVPRKPKRFMETGVGWNYIAMDQAIRDAGLEPDEVVNERTGIIMGSGGPSTRAIVRAADTTREKDPRKIGPFEVPKAMCSGPSAALATSFQIKGTNYSISSACATSSHCIGNAAELIQWGKQDVMFAGGCEELDWTLSVLFDAMGAMSSHFNDTPAKASRAYDKSRDGFVIAGGAGVVVLEELERAKARGAKIYGEIVGYGATSDGHDMVAPSGEGAVRCMQLALKGFDGRGIGPVDYINPHGTGTPVGDVKEIEAIREVFADGEIPKISATKALTGHSLGAIGVQEAIFSLLMMNNGFLCESANIEELDPAFEDVPILRERLDNAALNCPDTVAALILGLAAERQDCSRTEGPGMRLCRSGRGWFEIGRRVDVGVRSPMADFDVTKPGPLLAGKRGLIMGVANDRSIAWGIARALAGQGAELAFSYQDGAFGRRAVPLAQSLGSKIIEPANVLDLATIDNVFARIKEEWGSLDFVVHALAFSDPRELAGRYVNTTRDNFTNTMVISCFSFTEIAQRAMQLMPNGGSLLTLSYGGATRSVPSYNVMGVAKAALEASVRYLAADLGPQGIRVNALSAGPMRTLSGAGVSDARVIFNFQKENAPLRRTPSLNDVGGSALYLISDLSAAVTGEVHFVDCGYSTISMPTLEALKVAEEQAASSPASSKPTEAAE</sequence>
<evidence type="ECO:0000256" key="22">
    <source>
        <dbReference type="RuleBase" id="RU003694"/>
    </source>
</evidence>
<dbReference type="SMART" id="SM00825">
    <property type="entry name" value="PKS_KS"/>
    <property type="match status" value="1"/>
</dbReference>
<dbReference type="Pfam" id="PF00109">
    <property type="entry name" value="ketoacyl-synt"/>
    <property type="match status" value="1"/>
</dbReference>
<dbReference type="InterPro" id="IPR014358">
    <property type="entry name" value="Enoyl-ACP_Rdtase_NADH"/>
</dbReference>
<dbReference type="PROSITE" id="PS00606">
    <property type="entry name" value="KS3_1"/>
    <property type="match status" value="1"/>
</dbReference>
<dbReference type="InterPro" id="IPR013114">
    <property type="entry name" value="FabA_FabZ"/>
</dbReference>
<evidence type="ECO:0000256" key="18">
    <source>
        <dbReference type="ARBA" id="ARBA00041620"/>
    </source>
</evidence>
<dbReference type="Gene3D" id="3.10.129.10">
    <property type="entry name" value="Hotdog Thioesterase"/>
    <property type="match status" value="1"/>
</dbReference>
<feature type="domain" description="Ketosynthase family 3 (KS3)" evidence="23">
    <location>
        <begin position="183"/>
        <end position="581"/>
    </location>
</feature>
<dbReference type="NCBIfam" id="NF003509">
    <property type="entry name" value="PRK05174.1"/>
    <property type="match status" value="1"/>
</dbReference>
<evidence type="ECO:0000256" key="7">
    <source>
        <dbReference type="ARBA" id="ARBA00013191"/>
    </source>
</evidence>
<keyword evidence="16" id="KW-0012">Acyltransferase</keyword>
<evidence type="ECO:0000256" key="2">
    <source>
        <dbReference type="ARBA" id="ARBA00005194"/>
    </source>
</evidence>
<keyword evidence="11" id="KW-0276">Fatty acid metabolism</keyword>
<keyword evidence="13" id="KW-0443">Lipid metabolism</keyword>
<evidence type="ECO:0000256" key="21">
    <source>
        <dbReference type="ARBA" id="ARBA00048506"/>
    </source>
</evidence>
<evidence type="ECO:0000256" key="6">
    <source>
        <dbReference type="ARBA" id="ARBA00011738"/>
    </source>
</evidence>
<evidence type="ECO:0000259" key="23">
    <source>
        <dbReference type="PROSITE" id="PS52004"/>
    </source>
</evidence>
<evidence type="ECO:0000313" key="24">
    <source>
        <dbReference type="EMBL" id="CAK9077778.1"/>
    </source>
</evidence>
<dbReference type="NCBIfam" id="TIGR01749">
    <property type="entry name" value="fabA"/>
    <property type="match status" value="1"/>
</dbReference>
<comment type="similarity">
    <text evidence="3">Belongs to the thioester dehydratase family. FabA subfamily.</text>
</comment>
<dbReference type="InterPro" id="IPR002347">
    <property type="entry name" value="SDR_fam"/>
</dbReference>
<keyword evidence="8" id="KW-0963">Cytoplasm</keyword>
<dbReference type="InterPro" id="IPR000794">
    <property type="entry name" value="Beta-ketoacyl_synthase"/>
</dbReference>
<dbReference type="InterPro" id="IPR020841">
    <property type="entry name" value="PKS_Beta-ketoAc_synthase_dom"/>
</dbReference>
<keyword evidence="12" id="KW-0560">Oxidoreductase</keyword>
<dbReference type="InterPro" id="IPR016039">
    <property type="entry name" value="Thiolase-like"/>
</dbReference>
<dbReference type="InterPro" id="IPR029069">
    <property type="entry name" value="HotDog_dom_sf"/>
</dbReference>
<keyword evidence="9" id="KW-0444">Lipid biosynthesis</keyword>
<comment type="subunit">
    <text evidence="6">Homodimer.</text>
</comment>
<comment type="similarity">
    <text evidence="5">Belongs to the short-chain dehydrogenases/reductases (SDR) family. FabI subfamily.</text>
</comment>
<evidence type="ECO:0000256" key="11">
    <source>
        <dbReference type="ARBA" id="ARBA00022832"/>
    </source>
</evidence>
<evidence type="ECO:0000256" key="1">
    <source>
        <dbReference type="ARBA" id="ARBA00004496"/>
    </source>
</evidence>
<evidence type="ECO:0000256" key="13">
    <source>
        <dbReference type="ARBA" id="ARBA00023098"/>
    </source>
</evidence>
<evidence type="ECO:0000256" key="4">
    <source>
        <dbReference type="ARBA" id="ARBA00008467"/>
    </source>
</evidence>
<protein>
    <recommendedName>
        <fullName evidence="17">3-oxoacyl-[acyl-carrier-protein] synthase 1</fullName>
        <ecNumber evidence="7">2.3.1.41</ecNumber>
    </recommendedName>
    <alternativeName>
        <fullName evidence="18">3-oxoacyl-[acyl-carrier-protein] synthase I</fullName>
    </alternativeName>
    <alternativeName>
        <fullName evidence="19">Beta-ketoacyl-ACP synthase I</fullName>
    </alternativeName>
</protein>
<dbReference type="SUPFAM" id="SSF54637">
    <property type="entry name" value="Thioesterase/thiol ester dehydrase-isomerase"/>
    <property type="match status" value="1"/>
</dbReference>